<reference evidence="2 4" key="4">
    <citation type="journal article" date="2015" name="BMC Genomics">
        <title>The completed genome sequence of the pathogenic ascomycete fungus Fusarium graminearum.</title>
        <authorList>
            <person name="King R."/>
            <person name="Urban M."/>
            <person name="Hammond-Kosack M.C."/>
            <person name="Hassani-Pak K."/>
            <person name="Hammond-Kosack K.E."/>
        </authorList>
    </citation>
    <scope>NUCLEOTIDE SEQUENCE [LARGE SCALE GENOMIC DNA]</scope>
    <source>
        <strain evidence="4">ATCC MYA-4620 / CBS 123657 / FGSC 9075 / NRRL 31084 / PH-1</strain>
        <strain evidence="2">PH-1</strain>
    </source>
</reference>
<evidence type="ECO:0000313" key="4">
    <source>
        <dbReference type="Proteomes" id="UP000070720"/>
    </source>
</evidence>
<keyword evidence="4" id="KW-1185">Reference proteome</keyword>
<accession>A0A0E0SA40</accession>
<name>A0A0E0SA40_GIBZE</name>
<evidence type="ECO:0000313" key="3">
    <source>
        <dbReference type="EnsemblFungi" id="CEF83303"/>
    </source>
</evidence>
<evidence type="ECO:0000313" key="2">
    <source>
        <dbReference type="EMBL" id="CEF83303.1"/>
    </source>
</evidence>
<dbReference type="Proteomes" id="UP000070720">
    <property type="component" value="Chromosome 4"/>
</dbReference>
<feature type="region of interest" description="Disordered" evidence="1">
    <location>
        <begin position="266"/>
        <end position="295"/>
    </location>
</feature>
<evidence type="ECO:0000256" key="1">
    <source>
        <dbReference type="SAM" id="MobiDB-lite"/>
    </source>
</evidence>
<dbReference type="InParanoid" id="A0A0E0SA40"/>
<dbReference type="PANTHER" id="PTHR13618:SF1">
    <property type="entry name" value="PROTEIN ROGDI HOMOLOG"/>
    <property type="match status" value="1"/>
</dbReference>
<dbReference type="InterPro" id="IPR028241">
    <property type="entry name" value="RAVE2/Rogdi"/>
</dbReference>
<dbReference type="PANTHER" id="PTHR13618">
    <property type="entry name" value="LEUCINE ZIPPER CONTAINING TRANSCRIPTION FACTOR LZF1"/>
    <property type="match status" value="1"/>
</dbReference>
<reference evidence="3 4" key="2">
    <citation type="journal article" date="2010" name="Nature">
        <title>Comparative genomics reveals mobile pathogenicity chromosomes in Fusarium.</title>
        <authorList>
            <person name="Ma L.J."/>
            <person name="van der Does H.C."/>
            <person name="Borkovich K.A."/>
            <person name="Coleman J.J."/>
            <person name="Daboussi M.J."/>
            <person name="Di Pietro A."/>
            <person name="Dufresne M."/>
            <person name="Freitag M."/>
            <person name="Grabherr M."/>
            <person name="Henrissat B."/>
            <person name="Houterman P.M."/>
            <person name="Kang S."/>
            <person name="Shim W.B."/>
            <person name="Woloshuk C."/>
            <person name="Xie X."/>
            <person name="Xu J.R."/>
            <person name="Antoniw J."/>
            <person name="Baker S.E."/>
            <person name="Bluhm B.H."/>
            <person name="Breakspear A."/>
            <person name="Brown D.W."/>
            <person name="Butchko R.A."/>
            <person name="Chapman S."/>
            <person name="Coulson R."/>
            <person name="Coutinho P.M."/>
            <person name="Danchin E.G."/>
            <person name="Diener A."/>
            <person name="Gale L.R."/>
            <person name="Gardiner D.M."/>
            <person name="Goff S."/>
            <person name="Hammond-Kosack K.E."/>
            <person name="Hilburn K."/>
            <person name="Hua-Van A."/>
            <person name="Jonkers W."/>
            <person name="Kazan K."/>
            <person name="Kodira C.D."/>
            <person name="Koehrsen M."/>
            <person name="Kumar L."/>
            <person name="Lee Y.H."/>
            <person name="Li L."/>
            <person name="Manners J.M."/>
            <person name="Miranda-Saavedra D."/>
            <person name="Mukherjee M."/>
            <person name="Park G."/>
            <person name="Park J."/>
            <person name="Park S.Y."/>
            <person name="Proctor R.H."/>
            <person name="Regev A."/>
            <person name="Ruiz-Roldan M.C."/>
            <person name="Sain D."/>
            <person name="Sakthikumar S."/>
            <person name="Sykes S."/>
            <person name="Schwartz D.C."/>
            <person name="Turgeon B.G."/>
            <person name="Wapinski I."/>
            <person name="Yoder O."/>
            <person name="Young S."/>
            <person name="Zeng Q."/>
            <person name="Zhou S."/>
            <person name="Galagan J."/>
            <person name="Cuomo C.A."/>
            <person name="Kistler H.C."/>
            <person name="Rep M."/>
        </authorList>
    </citation>
    <scope>GENOME REANNOTATION</scope>
    <source>
        <strain evidence="4">ATCC MYA-4620 / CBS 123657 / FGSC 9075 / NRRL 31084 / PH-1</strain>
        <strain evidence="3">PH-1 / ATCC MYA-4620 / FGSC 9075 / NRRL 31084</strain>
    </source>
</reference>
<organism evidence="3">
    <name type="scientific">Gibberella zeae (strain ATCC MYA-4620 / CBS 123657 / FGSC 9075 / NRRL 31084 / PH-1)</name>
    <name type="common">Wheat head blight fungus</name>
    <name type="synonym">Fusarium graminearum</name>
    <dbReference type="NCBI Taxonomy" id="229533"/>
    <lineage>
        <taxon>Eukaryota</taxon>
        <taxon>Fungi</taxon>
        <taxon>Dikarya</taxon>
        <taxon>Ascomycota</taxon>
        <taxon>Pezizomycotina</taxon>
        <taxon>Sordariomycetes</taxon>
        <taxon>Hypocreomycetidae</taxon>
        <taxon>Hypocreales</taxon>
        <taxon>Nectriaceae</taxon>
        <taxon>Fusarium</taxon>
    </lineage>
</organism>
<dbReference type="STRING" id="229533.A0A0E0SA40"/>
<dbReference type="EnsemblFungi" id="CEF83303">
    <property type="protein sequence ID" value="CEF83303"/>
    <property type="gene ID" value="FGRRES_17209"/>
</dbReference>
<dbReference type="Pfam" id="PF10259">
    <property type="entry name" value="Rogdi_lz"/>
    <property type="match status" value="1"/>
</dbReference>
<protein>
    <submittedName>
        <fullName evidence="2">Chromosome 4, complete genome</fullName>
    </submittedName>
</protein>
<dbReference type="VEuPathDB" id="FungiDB:FGRAMPH1_01G27115"/>
<dbReference type="eggNOG" id="ENOG502S2HP">
    <property type="taxonomic scope" value="Eukaryota"/>
</dbReference>
<dbReference type="EMBL" id="HG970335">
    <property type="protein sequence ID" value="CEF83303.1"/>
    <property type="molecule type" value="Genomic_DNA"/>
</dbReference>
<dbReference type="AlphaFoldDB" id="A0A0E0SA40"/>
<proteinExistence type="predicted"/>
<dbReference type="GO" id="GO:0043291">
    <property type="term" value="C:RAVE complex"/>
    <property type="evidence" value="ECO:0007669"/>
    <property type="project" value="TreeGrafter"/>
</dbReference>
<reference evidence="3 4" key="1">
    <citation type="journal article" date="2007" name="Science">
        <title>The Fusarium graminearum genome reveals a link between localized polymorphism and pathogen specialization.</title>
        <authorList>
            <person name="Cuomo C.A."/>
            <person name="Gueldener U."/>
            <person name="Xu J.-R."/>
            <person name="Trail F."/>
            <person name="Turgeon B.G."/>
            <person name="Di Pietro A."/>
            <person name="Walton J.D."/>
            <person name="Ma L.-J."/>
            <person name="Baker S.E."/>
            <person name="Rep M."/>
            <person name="Adam G."/>
            <person name="Antoniw J."/>
            <person name="Baldwin T."/>
            <person name="Calvo S.E."/>
            <person name="Chang Y.-L."/>
            <person name="DeCaprio D."/>
            <person name="Gale L.R."/>
            <person name="Gnerre S."/>
            <person name="Goswami R.S."/>
            <person name="Hammond-Kosack K."/>
            <person name="Harris L.J."/>
            <person name="Hilburn K."/>
            <person name="Kennell J.C."/>
            <person name="Kroken S."/>
            <person name="Magnuson J.K."/>
            <person name="Mannhaupt G."/>
            <person name="Mauceli E.W."/>
            <person name="Mewes H.-W."/>
            <person name="Mitterbauer R."/>
            <person name="Muehlbauer G."/>
            <person name="Muensterkoetter M."/>
            <person name="Nelson D."/>
            <person name="O'Donnell K."/>
            <person name="Ouellet T."/>
            <person name="Qi W."/>
            <person name="Quesneville H."/>
            <person name="Roncero M.I.G."/>
            <person name="Seong K.-Y."/>
            <person name="Tetko I.V."/>
            <person name="Urban M."/>
            <person name="Waalwijk C."/>
            <person name="Ward T.J."/>
            <person name="Yao J."/>
            <person name="Birren B.W."/>
            <person name="Kistler H.C."/>
        </authorList>
    </citation>
    <scope>NUCLEOTIDE SEQUENCE [LARGE SCALE GENOMIC DNA]</scope>
    <source>
        <strain evidence="4">ATCC MYA-4620 / CBS 123657 / FGSC 9075 / NRRL 31084 / PH-1</strain>
        <strain evidence="3">PH-1 / ATCC MYA-4620 / FGSC 9075 / NRRL 31084</strain>
    </source>
</reference>
<dbReference type="PHI-base" id="PHI:7025"/>
<sequence length="345" mass="37836">MSIAIWPPVSPDQLRLKASESQARELDWIVNETLELCRDLKHGLEDCYALLAPIDPGSTLVMSTPRNEKVKGTLTRVGTRIVKGVRTSIEPHASVASCASFSFYADTFWSQAIHLQLRTIPPQTLSLSQNEVIHIQGLDALHNHLNQSIDLLAITLSRPQDARSLASTLSILADSINDSSILLKGPPLTDSDPAWQMCSCPSHQFSPSIGPNLSFYLGLQESSIILWLRALEPVHAPVHFGTKLGLAFGTVRRLEHDEMDTIFRYNTQGSGVGDSKRGSARHTPEPGSSAAGVDSNDVQEVYVREKVRVESADPSLISIQSKLNYLSHMLGQARRNITEVLSVDS</sequence>
<reference key="3">
    <citation type="submission" date="2014-02" db="EMBL/GenBank/DDBJ databases">
        <title>A revised Fusarium graminearum genomic reference sequence using whole shotgun re-sequencing.</title>
        <authorList>
            <person name="King R."/>
            <person name="Urban M."/>
            <person name="Hassani-Pak K."/>
            <person name="Hammond-Kosack K."/>
        </authorList>
    </citation>
    <scope>NUCLEOTIDE SEQUENCE</scope>
    <source>
        <strain>PH-1</strain>
    </source>
</reference>
<gene>
    <name evidence="3" type="primary">FG09428.1</name>
    <name evidence="2" type="ORF">FGRAMPH1_01T27115</name>
</gene>
<reference evidence="3" key="5">
    <citation type="submission" date="2017-01" db="UniProtKB">
        <authorList>
            <consortium name="EnsemblFungi"/>
        </authorList>
    </citation>
    <scope>IDENTIFICATION</scope>
    <source>
        <strain evidence="3">PH-1 / ATCC MYA-4620 / FGSC 9075 / NRRL 31084</strain>
    </source>
</reference>